<reference evidence="2" key="1">
    <citation type="journal article" date="2014" name="PLoS ONE">
        <title>Transcriptome-Based Identification of ABC Transporters in the Western Tarnished Plant Bug Lygus hesperus.</title>
        <authorList>
            <person name="Hull J.J."/>
            <person name="Chaney K."/>
            <person name="Geib S.M."/>
            <person name="Fabrick J.A."/>
            <person name="Brent C.S."/>
            <person name="Walsh D."/>
            <person name="Lavine L.C."/>
        </authorList>
    </citation>
    <scope>NUCLEOTIDE SEQUENCE</scope>
</reference>
<organism evidence="2">
    <name type="scientific">Lygus hesperus</name>
    <name type="common">Western plant bug</name>
    <dbReference type="NCBI Taxonomy" id="30085"/>
    <lineage>
        <taxon>Eukaryota</taxon>
        <taxon>Metazoa</taxon>
        <taxon>Ecdysozoa</taxon>
        <taxon>Arthropoda</taxon>
        <taxon>Hexapoda</taxon>
        <taxon>Insecta</taxon>
        <taxon>Pterygota</taxon>
        <taxon>Neoptera</taxon>
        <taxon>Paraneoptera</taxon>
        <taxon>Hemiptera</taxon>
        <taxon>Heteroptera</taxon>
        <taxon>Panheteroptera</taxon>
        <taxon>Cimicomorpha</taxon>
        <taxon>Miridae</taxon>
        <taxon>Mirini</taxon>
        <taxon>Lygus</taxon>
    </lineage>
</organism>
<evidence type="ECO:0000256" key="1">
    <source>
        <dbReference type="SAM" id="MobiDB-lite"/>
    </source>
</evidence>
<dbReference type="EMBL" id="GBHO01000248">
    <property type="protein sequence ID" value="JAG43356.1"/>
    <property type="molecule type" value="Transcribed_RNA"/>
</dbReference>
<evidence type="ECO:0000313" key="2">
    <source>
        <dbReference type="EMBL" id="JAG43356.1"/>
    </source>
</evidence>
<accession>A0A0A9ZGR8</accession>
<name>A0A0A9ZGR8_LYGHE</name>
<sequence>MVARRVVRCLTSKPPLPLPSSLVHERATMHEIHCTLVQKASTTGGLTPCFYTFHEDHRSMHGSKTFEVLLNSPRKGAVIVGWDGLTAKTTTTINRRRRLSVPAQWTTLPSVSHPLDRHNSHPEEEPANT</sequence>
<dbReference type="AlphaFoldDB" id="A0A0A9ZGR8"/>
<protein>
    <submittedName>
        <fullName evidence="2">Calreticulin</fullName>
    </submittedName>
</protein>
<feature type="compositionally biased region" description="Basic and acidic residues" evidence="1">
    <location>
        <begin position="114"/>
        <end position="129"/>
    </location>
</feature>
<reference evidence="2" key="2">
    <citation type="submission" date="2014-07" db="EMBL/GenBank/DDBJ databases">
        <authorList>
            <person name="Hull J."/>
        </authorList>
    </citation>
    <scope>NUCLEOTIDE SEQUENCE</scope>
</reference>
<feature type="region of interest" description="Disordered" evidence="1">
    <location>
        <begin position="100"/>
        <end position="129"/>
    </location>
</feature>
<proteinExistence type="predicted"/>
<gene>
    <name evidence="2" type="primary">CALR</name>
    <name evidence="2" type="ORF">CM83_19621</name>
</gene>